<feature type="compositionally biased region" description="Basic residues" evidence="2">
    <location>
        <begin position="113"/>
        <end position="123"/>
    </location>
</feature>
<accession>A0A7X0JU98</accession>
<keyword evidence="6" id="KW-1185">Reference proteome</keyword>
<dbReference type="AlphaFoldDB" id="A0A7X0JU98"/>
<feature type="compositionally biased region" description="Basic residues" evidence="2">
    <location>
        <begin position="87"/>
        <end position="97"/>
    </location>
</feature>
<dbReference type="Pfam" id="PF01476">
    <property type="entry name" value="LysM"/>
    <property type="match status" value="1"/>
</dbReference>
<dbReference type="SMART" id="SM00257">
    <property type="entry name" value="LysM"/>
    <property type="match status" value="1"/>
</dbReference>
<sequence length="278" mass="30152">MKLGLFNILITLLLLACSTGGHIAPIQERKQPPSQKIAHHVVSKGETLYAIAWRYGLDVKTIAQRNGLSSPYTIFPGQKLSLWTSKPRSKPPRKVAKSNKSSPKTVPKSSSSKPKKPKVKTKAAPKVASGATSKPRSKTKTRAPSNKKSKTQKQAGISWRWPAKGRLLARFSGPNGLNKGIDIAGNLGEPVVSAAAGRVVYAGNGLRGYGLLLIIKHNEQYLSAYAHNNKLRVKEGDIVKGGQRIADIGSSGANRMKLHFEIRKNGKSVNPLSYLPKR</sequence>
<name>A0A7X0JU98_9GAMM</name>
<organism evidence="5 6">
    <name type="scientific">Pseudoteredinibacter isoporae</name>
    <dbReference type="NCBI Taxonomy" id="570281"/>
    <lineage>
        <taxon>Bacteria</taxon>
        <taxon>Pseudomonadati</taxon>
        <taxon>Pseudomonadota</taxon>
        <taxon>Gammaproteobacteria</taxon>
        <taxon>Cellvibrionales</taxon>
        <taxon>Cellvibrionaceae</taxon>
        <taxon>Pseudoteredinibacter</taxon>
    </lineage>
</organism>
<dbReference type="InterPro" id="IPR011055">
    <property type="entry name" value="Dup_hybrid_motif"/>
</dbReference>
<protein>
    <submittedName>
        <fullName evidence="5">Lipoprotein NlpD</fullName>
    </submittedName>
</protein>
<gene>
    <name evidence="5" type="ORF">HNR48_001729</name>
</gene>
<dbReference type="InParanoid" id="A0A7X0JU98"/>
<comment type="similarity">
    <text evidence="1">Belongs to the E.coli NlpD/Haemophilus LppB family.</text>
</comment>
<evidence type="ECO:0000256" key="3">
    <source>
        <dbReference type="SAM" id="SignalP"/>
    </source>
</evidence>
<dbReference type="Proteomes" id="UP000528457">
    <property type="component" value="Unassembled WGS sequence"/>
</dbReference>
<dbReference type="EMBL" id="JACHHT010000001">
    <property type="protein sequence ID" value="MBB6521451.1"/>
    <property type="molecule type" value="Genomic_DNA"/>
</dbReference>
<dbReference type="CDD" id="cd00118">
    <property type="entry name" value="LysM"/>
    <property type="match status" value="1"/>
</dbReference>
<dbReference type="CDD" id="cd12797">
    <property type="entry name" value="M23_peptidase"/>
    <property type="match status" value="1"/>
</dbReference>
<dbReference type="InterPro" id="IPR018392">
    <property type="entry name" value="LysM"/>
</dbReference>
<feature type="compositionally biased region" description="Low complexity" evidence="2">
    <location>
        <begin position="98"/>
        <end position="112"/>
    </location>
</feature>
<dbReference type="Gene3D" id="3.10.350.10">
    <property type="entry name" value="LysM domain"/>
    <property type="match status" value="1"/>
</dbReference>
<dbReference type="PANTHER" id="PTHR21666:SF263">
    <property type="entry name" value="MUREIN HYDROLASE ACTIVATOR NLPD"/>
    <property type="match status" value="1"/>
</dbReference>
<evidence type="ECO:0000313" key="6">
    <source>
        <dbReference type="Proteomes" id="UP000528457"/>
    </source>
</evidence>
<dbReference type="PROSITE" id="PS51782">
    <property type="entry name" value="LYSM"/>
    <property type="match status" value="1"/>
</dbReference>
<keyword evidence="3" id="KW-0732">Signal</keyword>
<dbReference type="RefSeq" id="WP_166848457.1">
    <property type="nucleotide sequence ID" value="NZ_JAAONY010000001.1"/>
</dbReference>
<evidence type="ECO:0000256" key="1">
    <source>
        <dbReference type="ARBA" id="ARBA00038420"/>
    </source>
</evidence>
<proteinExistence type="inferred from homology"/>
<dbReference type="InterPro" id="IPR036779">
    <property type="entry name" value="LysM_dom_sf"/>
</dbReference>
<reference evidence="5 6" key="1">
    <citation type="submission" date="2020-08" db="EMBL/GenBank/DDBJ databases">
        <title>Genomic Encyclopedia of Type Strains, Phase IV (KMG-IV): sequencing the most valuable type-strain genomes for metagenomic binning, comparative biology and taxonomic classification.</title>
        <authorList>
            <person name="Goeker M."/>
        </authorList>
    </citation>
    <scope>NUCLEOTIDE SEQUENCE [LARGE SCALE GENOMIC DNA]</scope>
    <source>
        <strain evidence="5 6">DSM 22368</strain>
    </source>
</reference>
<evidence type="ECO:0000256" key="2">
    <source>
        <dbReference type="SAM" id="MobiDB-lite"/>
    </source>
</evidence>
<dbReference type="PROSITE" id="PS51257">
    <property type="entry name" value="PROKAR_LIPOPROTEIN"/>
    <property type="match status" value="1"/>
</dbReference>
<dbReference type="SUPFAM" id="SSF51261">
    <property type="entry name" value="Duplicated hybrid motif"/>
    <property type="match status" value="1"/>
</dbReference>
<feature type="domain" description="LysM" evidence="4">
    <location>
        <begin position="38"/>
        <end position="82"/>
    </location>
</feature>
<dbReference type="GO" id="GO:0032153">
    <property type="term" value="C:cell division site"/>
    <property type="evidence" value="ECO:0007669"/>
    <property type="project" value="TreeGrafter"/>
</dbReference>
<keyword evidence="5" id="KW-0449">Lipoprotein</keyword>
<dbReference type="GO" id="GO:0009279">
    <property type="term" value="C:cell outer membrane"/>
    <property type="evidence" value="ECO:0007669"/>
    <property type="project" value="TreeGrafter"/>
</dbReference>
<feature type="compositionally biased region" description="Basic residues" evidence="2">
    <location>
        <begin position="135"/>
        <end position="151"/>
    </location>
</feature>
<evidence type="ECO:0000313" key="5">
    <source>
        <dbReference type="EMBL" id="MBB6521451.1"/>
    </source>
</evidence>
<feature type="region of interest" description="Disordered" evidence="2">
    <location>
        <begin position="83"/>
        <end position="156"/>
    </location>
</feature>
<feature type="signal peptide" evidence="3">
    <location>
        <begin position="1"/>
        <end position="23"/>
    </location>
</feature>
<dbReference type="FunCoup" id="A0A7X0JU98">
    <property type="interactions" value="131"/>
</dbReference>
<comment type="caution">
    <text evidence="5">The sequence shown here is derived from an EMBL/GenBank/DDBJ whole genome shotgun (WGS) entry which is preliminary data.</text>
</comment>
<dbReference type="InterPro" id="IPR016047">
    <property type="entry name" value="M23ase_b-sheet_dom"/>
</dbReference>
<dbReference type="Pfam" id="PF01551">
    <property type="entry name" value="Peptidase_M23"/>
    <property type="match status" value="1"/>
</dbReference>
<dbReference type="Gene3D" id="2.70.70.10">
    <property type="entry name" value="Glucose Permease (Domain IIA)"/>
    <property type="match status" value="1"/>
</dbReference>
<feature type="chain" id="PRO_5031084322" evidence="3">
    <location>
        <begin position="24"/>
        <end position="278"/>
    </location>
</feature>
<dbReference type="GO" id="GO:0004222">
    <property type="term" value="F:metalloendopeptidase activity"/>
    <property type="evidence" value="ECO:0007669"/>
    <property type="project" value="TreeGrafter"/>
</dbReference>
<dbReference type="PANTHER" id="PTHR21666">
    <property type="entry name" value="PEPTIDASE-RELATED"/>
    <property type="match status" value="1"/>
</dbReference>
<evidence type="ECO:0000259" key="4">
    <source>
        <dbReference type="PROSITE" id="PS51782"/>
    </source>
</evidence>
<dbReference type="InterPro" id="IPR050570">
    <property type="entry name" value="Cell_wall_metabolism_enzyme"/>
</dbReference>